<name>A0A813KWD2_POLGL</name>
<feature type="chain" id="PRO_5035596548" evidence="2">
    <location>
        <begin position="17"/>
        <end position="196"/>
    </location>
</feature>
<evidence type="ECO:0000256" key="1">
    <source>
        <dbReference type="SAM" id="MobiDB-lite"/>
    </source>
</evidence>
<dbReference type="Proteomes" id="UP000654075">
    <property type="component" value="Unassembled WGS sequence"/>
</dbReference>
<feature type="region of interest" description="Disordered" evidence="1">
    <location>
        <begin position="48"/>
        <end position="89"/>
    </location>
</feature>
<protein>
    <submittedName>
        <fullName evidence="4">Uncharacterized protein</fullName>
    </submittedName>
</protein>
<evidence type="ECO:0000313" key="6">
    <source>
        <dbReference type="Proteomes" id="UP000654075"/>
    </source>
</evidence>
<dbReference type="Proteomes" id="UP000626109">
    <property type="component" value="Unassembled WGS sequence"/>
</dbReference>
<proteinExistence type="predicted"/>
<feature type="compositionally biased region" description="Polar residues" evidence="1">
    <location>
        <begin position="59"/>
        <end position="75"/>
    </location>
</feature>
<organism evidence="4 5">
    <name type="scientific">Polarella glacialis</name>
    <name type="common">Dinoflagellate</name>
    <dbReference type="NCBI Taxonomy" id="89957"/>
    <lineage>
        <taxon>Eukaryota</taxon>
        <taxon>Sar</taxon>
        <taxon>Alveolata</taxon>
        <taxon>Dinophyceae</taxon>
        <taxon>Suessiales</taxon>
        <taxon>Suessiaceae</taxon>
        <taxon>Polarella</taxon>
    </lineage>
</organism>
<sequence length="196" mass="20737">MICMFSLLSDWAVALGCRECGSFAEEELVEADEPPRYQKLVSASPAIAKPAQLKETEDTSGYSQRSTMATSSIGENSARDSVEGVATEQSLHQLSLPSLPPLPSIPSCPTNFTCFSSSCCGPPEATWGGGSRRRSKSRGGTEEGDQGQWMRAAPVLPVVFRAAVAPKRDKSDAADDLHESTPTFGVRSVAGVACHG</sequence>
<gene>
    <name evidence="3" type="ORF">PGLA1383_LOCUS33206</name>
    <name evidence="4" type="ORF">PGLA2088_LOCUS38215</name>
</gene>
<dbReference type="EMBL" id="CAJNNW010032679">
    <property type="protein sequence ID" value="CAE8714836.1"/>
    <property type="molecule type" value="Genomic_DNA"/>
</dbReference>
<feature type="region of interest" description="Disordered" evidence="1">
    <location>
        <begin position="124"/>
        <end position="150"/>
    </location>
</feature>
<evidence type="ECO:0000313" key="4">
    <source>
        <dbReference type="EMBL" id="CAE8714836.1"/>
    </source>
</evidence>
<evidence type="ECO:0000313" key="5">
    <source>
        <dbReference type="Proteomes" id="UP000626109"/>
    </source>
</evidence>
<reference evidence="4" key="1">
    <citation type="submission" date="2021-02" db="EMBL/GenBank/DDBJ databases">
        <authorList>
            <person name="Dougan E. K."/>
            <person name="Rhodes N."/>
            <person name="Thang M."/>
            <person name="Chan C."/>
        </authorList>
    </citation>
    <scope>NUCLEOTIDE SEQUENCE</scope>
</reference>
<dbReference type="AlphaFoldDB" id="A0A813KWD2"/>
<comment type="caution">
    <text evidence="4">The sequence shown here is derived from an EMBL/GenBank/DDBJ whole genome shotgun (WGS) entry which is preliminary data.</text>
</comment>
<keyword evidence="2" id="KW-0732">Signal</keyword>
<feature type="signal peptide" evidence="2">
    <location>
        <begin position="1"/>
        <end position="16"/>
    </location>
</feature>
<evidence type="ECO:0000313" key="3">
    <source>
        <dbReference type="EMBL" id="CAE8615491.1"/>
    </source>
</evidence>
<dbReference type="EMBL" id="CAJNNV010025643">
    <property type="protein sequence ID" value="CAE8615491.1"/>
    <property type="molecule type" value="Genomic_DNA"/>
</dbReference>
<keyword evidence="6" id="KW-1185">Reference proteome</keyword>
<accession>A0A813KWD2</accession>
<evidence type="ECO:0000256" key="2">
    <source>
        <dbReference type="SAM" id="SignalP"/>
    </source>
</evidence>